<dbReference type="NCBIfam" id="TIGR01764">
    <property type="entry name" value="excise"/>
    <property type="match status" value="1"/>
</dbReference>
<dbReference type="SMART" id="SM01040">
    <property type="entry name" value="Bro-N"/>
    <property type="match status" value="1"/>
</dbReference>
<accession>A0ABY6SRI1</accession>
<dbReference type="InterPro" id="IPR041657">
    <property type="entry name" value="HTH_17"/>
</dbReference>
<evidence type="ECO:0000256" key="1">
    <source>
        <dbReference type="SAM" id="Coils"/>
    </source>
</evidence>
<dbReference type="PROSITE" id="PS51750">
    <property type="entry name" value="BRO_N"/>
    <property type="match status" value="1"/>
</dbReference>
<name>A0ABY6SRI1_9CLOT</name>
<evidence type="ECO:0000259" key="2">
    <source>
        <dbReference type="PROSITE" id="PS51750"/>
    </source>
</evidence>
<dbReference type="EMBL" id="UYIN01000001">
    <property type="protein sequence ID" value="VDG70503.1"/>
    <property type="molecule type" value="Genomic_DNA"/>
</dbReference>
<proteinExistence type="predicted"/>
<dbReference type="InterPro" id="IPR010093">
    <property type="entry name" value="SinI_DNA-bd"/>
</dbReference>
<sequence length="346" mass="40081">MKNYTAKEVAKKLRIGEGAVYERVKNGEIAKVPNMGRTVRIPASELKKFKPGRKETDYLTFDVNKVELIKTYLGDVRRIISTNEYLIIDIVKAIGLKDSYAIIRRLDEKYFRKIEPEELRELGLFAFNTGVLVITHKGIEVYSKKSRSRGIINFKKFLEELKPSNENVQVELEELKTDNSNALSKIFEGTPVEIIVNENGEPLFELYSTGMALGYITNADDKQYPHKTRIEKTLQNAEIKPFVHGVQKYLTEPMLYDFMFEAKTDKCKSFRKWVTNEVLPTIRKTGGYVNNTEKFTENYFSNLSEDTREIIKNELENKNKDLRLEKAKIEHELKSNTEIINLIDEA</sequence>
<gene>
    <name evidence="3" type="ORF">NCTC10913_01185</name>
</gene>
<keyword evidence="1" id="KW-0175">Coiled coil</keyword>
<dbReference type="Pfam" id="PF12728">
    <property type="entry name" value="HTH_17"/>
    <property type="match status" value="1"/>
</dbReference>
<evidence type="ECO:0000313" key="3">
    <source>
        <dbReference type="EMBL" id="VDG70503.1"/>
    </source>
</evidence>
<organism evidence="3 4">
    <name type="scientific">Clostridium carnis</name>
    <dbReference type="NCBI Taxonomy" id="1530"/>
    <lineage>
        <taxon>Bacteria</taxon>
        <taxon>Bacillati</taxon>
        <taxon>Bacillota</taxon>
        <taxon>Clostridia</taxon>
        <taxon>Eubacteriales</taxon>
        <taxon>Clostridiaceae</taxon>
        <taxon>Clostridium</taxon>
    </lineage>
</organism>
<comment type="caution">
    <text evidence="3">The sequence shown here is derived from an EMBL/GenBank/DDBJ whole genome shotgun (WGS) entry which is preliminary data.</text>
</comment>
<dbReference type="RefSeq" id="WP_125148004.1">
    <property type="nucleotide sequence ID" value="NZ_UYIN01000001.1"/>
</dbReference>
<protein>
    <submittedName>
        <fullName evidence="3">Prophage antirepressor</fullName>
    </submittedName>
</protein>
<dbReference type="Proteomes" id="UP000277570">
    <property type="component" value="Unassembled WGS sequence"/>
</dbReference>
<keyword evidence="4" id="KW-1185">Reference proteome</keyword>
<feature type="domain" description="Bro-N" evidence="2">
    <location>
        <begin position="180"/>
        <end position="286"/>
    </location>
</feature>
<feature type="coiled-coil region" evidence="1">
    <location>
        <begin position="158"/>
        <end position="185"/>
    </location>
</feature>
<reference evidence="3 4" key="1">
    <citation type="submission" date="2018-11" db="EMBL/GenBank/DDBJ databases">
        <authorList>
            <consortium name="Pathogen Informatics"/>
        </authorList>
    </citation>
    <scope>NUCLEOTIDE SEQUENCE [LARGE SCALE GENOMIC DNA]</scope>
    <source>
        <strain evidence="3 4">NCTC10913</strain>
    </source>
</reference>
<dbReference type="InterPro" id="IPR003497">
    <property type="entry name" value="BRO_N_domain"/>
</dbReference>
<dbReference type="Pfam" id="PF02498">
    <property type="entry name" value="Bro-N"/>
    <property type="match status" value="1"/>
</dbReference>
<evidence type="ECO:0000313" key="4">
    <source>
        <dbReference type="Proteomes" id="UP000277570"/>
    </source>
</evidence>